<dbReference type="CDD" id="cd24048">
    <property type="entry name" value="ASKHA_NBD_FtsA"/>
    <property type="match status" value="1"/>
</dbReference>
<dbReference type="NCBIfam" id="TIGR01174">
    <property type="entry name" value="ftsA"/>
    <property type="match status" value="1"/>
</dbReference>
<accession>A0A1F6YB20</accession>
<gene>
    <name evidence="5" type="primary">ftsA</name>
    <name evidence="7" type="ORF">A3G06_01775</name>
</gene>
<dbReference type="SMART" id="SM00842">
    <property type="entry name" value="FtsA"/>
    <property type="match status" value="1"/>
</dbReference>
<evidence type="ECO:0000256" key="1">
    <source>
        <dbReference type="ARBA" id="ARBA00022475"/>
    </source>
</evidence>
<dbReference type="PIRSF" id="PIRSF003101">
    <property type="entry name" value="FtsA"/>
    <property type="match status" value="1"/>
</dbReference>
<keyword evidence="3 5" id="KW-0472">Membrane</keyword>
<dbReference type="InterPro" id="IPR043129">
    <property type="entry name" value="ATPase_NBD"/>
</dbReference>
<evidence type="ECO:0000256" key="2">
    <source>
        <dbReference type="ARBA" id="ARBA00022618"/>
    </source>
</evidence>
<dbReference type="GO" id="GO:0043093">
    <property type="term" value="P:FtsZ-dependent cytokinesis"/>
    <property type="evidence" value="ECO:0007669"/>
    <property type="project" value="UniProtKB-UniRule"/>
</dbReference>
<dbReference type="InterPro" id="IPR003494">
    <property type="entry name" value="SHS2_FtsA"/>
</dbReference>
<dbReference type="InterPro" id="IPR050696">
    <property type="entry name" value="FtsA/MreB"/>
</dbReference>
<dbReference type="Gene3D" id="3.30.1490.110">
    <property type="match status" value="1"/>
</dbReference>
<evidence type="ECO:0000256" key="4">
    <source>
        <dbReference type="ARBA" id="ARBA00023306"/>
    </source>
</evidence>
<proteinExistence type="inferred from homology"/>
<dbReference type="PANTHER" id="PTHR32432:SF4">
    <property type="entry name" value="CELL DIVISION PROTEIN FTSA"/>
    <property type="match status" value="1"/>
</dbReference>
<dbReference type="AlphaFoldDB" id="A0A1F6YB20"/>
<dbReference type="Pfam" id="PF14450">
    <property type="entry name" value="FtsA"/>
    <property type="match status" value="1"/>
</dbReference>
<dbReference type="HAMAP" id="MF_02033">
    <property type="entry name" value="FtsA"/>
    <property type="match status" value="1"/>
</dbReference>
<comment type="caution">
    <text evidence="7">The sequence shown here is derived from an EMBL/GenBank/DDBJ whole genome shotgun (WGS) entry which is preliminary data.</text>
</comment>
<comment type="function">
    <text evidence="5">Cell division protein that is involved in the assembly of the Z ring. May serve as a membrane anchor for the Z ring.</text>
</comment>
<evidence type="ECO:0000313" key="7">
    <source>
        <dbReference type="EMBL" id="OGJ03549.1"/>
    </source>
</evidence>
<keyword evidence="2 5" id="KW-0132">Cell division</keyword>
<dbReference type="SUPFAM" id="SSF53067">
    <property type="entry name" value="Actin-like ATPase domain"/>
    <property type="match status" value="2"/>
</dbReference>
<dbReference type="GO" id="GO:0009898">
    <property type="term" value="C:cytoplasmic side of plasma membrane"/>
    <property type="evidence" value="ECO:0007669"/>
    <property type="project" value="UniProtKB-UniRule"/>
</dbReference>
<comment type="subcellular location">
    <subcellularLocation>
        <location evidence="5">Cell membrane</location>
        <topology evidence="5">Peripheral membrane protein</topology>
        <orientation evidence="5">Cytoplasmic side</orientation>
    </subcellularLocation>
    <text evidence="5">Localizes to the Z ring in an FtsZ-dependent manner. Targeted to the membrane through a conserved C-terminal amphipathic helix.</text>
</comment>
<keyword evidence="4 5" id="KW-0131">Cell cycle</keyword>
<protein>
    <recommendedName>
        <fullName evidence="5">Cell division protein FtsA</fullName>
    </recommendedName>
</protein>
<comment type="similarity">
    <text evidence="5">Belongs to the FtsA/MreB family.</text>
</comment>
<dbReference type="InterPro" id="IPR020823">
    <property type="entry name" value="Cell_div_FtsA"/>
</dbReference>
<dbReference type="STRING" id="1801797.A3G06_01775"/>
<reference evidence="7 8" key="1">
    <citation type="journal article" date="2016" name="Nat. Commun.">
        <title>Thousands of microbial genomes shed light on interconnected biogeochemical processes in an aquifer system.</title>
        <authorList>
            <person name="Anantharaman K."/>
            <person name="Brown C.T."/>
            <person name="Hug L.A."/>
            <person name="Sharon I."/>
            <person name="Castelle C.J."/>
            <person name="Probst A.J."/>
            <person name="Thomas B.C."/>
            <person name="Singh A."/>
            <person name="Wilkins M.J."/>
            <person name="Karaoz U."/>
            <person name="Brodie E.L."/>
            <person name="Williams K.H."/>
            <person name="Hubbard S.S."/>
            <person name="Banfield J.F."/>
        </authorList>
    </citation>
    <scope>NUCLEOTIDE SEQUENCE [LARGE SCALE GENOMIC DNA]</scope>
</reference>
<evidence type="ECO:0000259" key="6">
    <source>
        <dbReference type="SMART" id="SM00842"/>
    </source>
</evidence>
<dbReference type="GO" id="GO:0032153">
    <property type="term" value="C:cell division site"/>
    <property type="evidence" value="ECO:0007669"/>
    <property type="project" value="UniProtKB-UniRule"/>
</dbReference>
<keyword evidence="1 5" id="KW-1003">Cell membrane</keyword>
<sequence length="390" mass="41782">MIRNISIGIDVGTSATRVVVGEFLKGEKYPKIIGVGESETKGMRHGYIVHGEETVLSIKQAVSLAEKSSGLKIKRAFVAVGGVTLRGDVATGTSIISKADGEVTALDLEKAMEDAEANLNLENKKIIQSFPVSYRLDGKEVLGRPLSMHGIKLEIKAIFVTCSAAHLDDLLESLALTGVEVIDITAAPIAAARIVLSPKQKIVGGALVDIGAETTSLAVYENSTLISLHTFGLGGADITNDIALGLRIPLERAENLKLQNKEEYPDAKSGKKLEEIVGARLQDIFELINNHFKKIKRSELLPAGIVLSGGGSSLPGILELSKEALNLPVQLAKSEMFGNVKTKLRDSVWFTALGLLAGKEEESHSYGKPWGGLIKNLKNIIKSSLKQMMP</sequence>
<name>A0A1F6YB20_9BACT</name>
<dbReference type="EMBL" id="MFVV01000017">
    <property type="protein sequence ID" value="OGJ03549.1"/>
    <property type="molecule type" value="Genomic_DNA"/>
</dbReference>
<comment type="subunit">
    <text evidence="5">Self-interacts. Interacts with FtsZ.</text>
</comment>
<evidence type="ECO:0000313" key="8">
    <source>
        <dbReference type="Proteomes" id="UP000176192"/>
    </source>
</evidence>
<dbReference type="Gene3D" id="3.30.420.40">
    <property type="match status" value="2"/>
</dbReference>
<dbReference type="Proteomes" id="UP000176192">
    <property type="component" value="Unassembled WGS sequence"/>
</dbReference>
<organism evidence="7 8">
    <name type="scientific">Candidatus Nomurabacteria bacterium RIFCSPLOWO2_12_FULL_46_14</name>
    <dbReference type="NCBI Taxonomy" id="1801797"/>
    <lineage>
        <taxon>Bacteria</taxon>
        <taxon>Candidatus Nomuraibacteriota</taxon>
    </lineage>
</organism>
<dbReference type="Pfam" id="PF02491">
    <property type="entry name" value="SHS2_FTSA"/>
    <property type="match status" value="1"/>
</dbReference>
<evidence type="ECO:0000256" key="3">
    <source>
        <dbReference type="ARBA" id="ARBA00023136"/>
    </source>
</evidence>
<feature type="domain" description="SHS2" evidence="6">
    <location>
        <begin position="6"/>
        <end position="195"/>
    </location>
</feature>
<dbReference type="PANTHER" id="PTHR32432">
    <property type="entry name" value="CELL DIVISION PROTEIN FTSA-RELATED"/>
    <property type="match status" value="1"/>
</dbReference>
<evidence type="ECO:0000256" key="5">
    <source>
        <dbReference type="HAMAP-Rule" id="MF_02033"/>
    </source>
</evidence>